<proteinExistence type="predicted"/>
<reference evidence="1" key="1">
    <citation type="journal article" date="2021" name="bioRxiv">
        <title>Whole Genome Assembly and Annotation of Northern Wild Rice, Zizania palustris L., Supports a Whole Genome Duplication in the Zizania Genus.</title>
        <authorList>
            <person name="Haas M."/>
            <person name="Kono T."/>
            <person name="Macchietto M."/>
            <person name="Millas R."/>
            <person name="McGilp L."/>
            <person name="Shao M."/>
            <person name="Duquette J."/>
            <person name="Hirsch C.N."/>
            <person name="Kimball J."/>
        </authorList>
    </citation>
    <scope>NUCLEOTIDE SEQUENCE</scope>
    <source>
        <tissue evidence="1">Fresh leaf tissue</tissue>
    </source>
</reference>
<accession>A0A8J5V5S0</accession>
<sequence length="110" mass="12853">MMQVSLLPDLWLTRNHQLSVNHFFANRFGIRRCCASCPWAILAVFGADVRLSRLRRLLREASTLAKDKLKLERNGSEDRTLLPVHQRPEASHSSCWKRRNCNFALRPWLP</sequence>
<dbReference type="EMBL" id="JAAALK010000286">
    <property type="protein sequence ID" value="KAG8061367.1"/>
    <property type="molecule type" value="Genomic_DNA"/>
</dbReference>
<reference evidence="1" key="2">
    <citation type="submission" date="2021-02" db="EMBL/GenBank/DDBJ databases">
        <authorList>
            <person name="Kimball J.A."/>
            <person name="Haas M.W."/>
            <person name="Macchietto M."/>
            <person name="Kono T."/>
            <person name="Duquette J."/>
            <person name="Shao M."/>
        </authorList>
    </citation>
    <scope>NUCLEOTIDE SEQUENCE</scope>
    <source>
        <tissue evidence="1">Fresh leaf tissue</tissue>
    </source>
</reference>
<dbReference type="Proteomes" id="UP000729402">
    <property type="component" value="Unassembled WGS sequence"/>
</dbReference>
<comment type="caution">
    <text evidence="1">The sequence shown here is derived from an EMBL/GenBank/DDBJ whole genome shotgun (WGS) entry which is preliminary data.</text>
</comment>
<name>A0A8J5V5S0_ZIZPA</name>
<dbReference type="AlphaFoldDB" id="A0A8J5V5S0"/>
<protein>
    <submittedName>
        <fullName evidence="1">Uncharacterized protein</fullName>
    </submittedName>
</protein>
<organism evidence="1 2">
    <name type="scientific">Zizania palustris</name>
    <name type="common">Northern wild rice</name>
    <dbReference type="NCBI Taxonomy" id="103762"/>
    <lineage>
        <taxon>Eukaryota</taxon>
        <taxon>Viridiplantae</taxon>
        <taxon>Streptophyta</taxon>
        <taxon>Embryophyta</taxon>
        <taxon>Tracheophyta</taxon>
        <taxon>Spermatophyta</taxon>
        <taxon>Magnoliopsida</taxon>
        <taxon>Liliopsida</taxon>
        <taxon>Poales</taxon>
        <taxon>Poaceae</taxon>
        <taxon>BOP clade</taxon>
        <taxon>Oryzoideae</taxon>
        <taxon>Oryzeae</taxon>
        <taxon>Zizaniinae</taxon>
        <taxon>Zizania</taxon>
    </lineage>
</organism>
<keyword evidence="2" id="KW-1185">Reference proteome</keyword>
<gene>
    <name evidence="1" type="ORF">GUJ93_ZPchr0003g16947</name>
</gene>
<evidence type="ECO:0000313" key="2">
    <source>
        <dbReference type="Proteomes" id="UP000729402"/>
    </source>
</evidence>
<evidence type="ECO:0000313" key="1">
    <source>
        <dbReference type="EMBL" id="KAG8061367.1"/>
    </source>
</evidence>